<sequence length="89" mass="10176">MDTDISLKIENVVGGLRNYGYLVTCHPVPGSEQEHYEDLRDGLNKVEAEVNRLHTQARCRGMSKRTLRFLHRNLPEPCWGVNAPIKSED</sequence>
<protein>
    <submittedName>
        <fullName evidence="1">Uncharacterized protein</fullName>
    </submittedName>
</protein>
<gene>
    <name evidence="1" type="ORF">SAMN05428964_10566</name>
</gene>
<accession>A0A285TRX6</accession>
<dbReference type="RefSeq" id="WP_097052644.1">
    <property type="nucleotide sequence ID" value="NZ_OBMM01000005.1"/>
</dbReference>
<evidence type="ECO:0000313" key="1">
    <source>
        <dbReference type="EMBL" id="SOC26144.1"/>
    </source>
</evidence>
<dbReference type="AlphaFoldDB" id="A0A285TRX6"/>
<organism evidence="1 2">
    <name type="scientific">Thalassospira xiamenensis</name>
    <dbReference type="NCBI Taxonomy" id="220697"/>
    <lineage>
        <taxon>Bacteria</taxon>
        <taxon>Pseudomonadati</taxon>
        <taxon>Pseudomonadota</taxon>
        <taxon>Alphaproteobacteria</taxon>
        <taxon>Rhodospirillales</taxon>
        <taxon>Thalassospiraceae</taxon>
        <taxon>Thalassospira</taxon>
    </lineage>
</organism>
<reference evidence="1 2" key="1">
    <citation type="submission" date="2017-08" db="EMBL/GenBank/DDBJ databases">
        <authorList>
            <person name="de Groot N.N."/>
        </authorList>
    </citation>
    <scope>NUCLEOTIDE SEQUENCE [LARGE SCALE GENOMIC DNA]</scope>
    <source>
        <strain evidence="1 2">USBA 78</strain>
    </source>
</reference>
<dbReference type="EMBL" id="OBMM01000005">
    <property type="protein sequence ID" value="SOC26144.1"/>
    <property type="molecule type" value="Genomic_DNA"/>
</dbReference>
<evidence type="ECO:0000313" key="2">
    <source>
        <dbReference type="Proteomes" id="UP000219068"/>
    </source>
</evidence>
<proteinExistence type="predicted"/>
<dbReference type="Proteomes" id="UP000219068">
    <property type="component" value="Unassembled WGS sequence"/>
</dbReference>
<name>A0A285TRX6_9PROT</name>